<dbReference type="GeneID" id="68097966"/>
<evidence type="ECO:0000256" key="7">
    <source>
        <dbReference type="ARBA" id="ARBA00039448"/>
    </source>
</evidence>
<dbReference type="PANTHER" id="PTHR28554">
    <property type="entry name" value="39S RIBOSOMAL PROTEIN L45, MITOCHONDRIAL"/>
    <property type="match status" value="1"/>
</dbReference>
<evidence type="ECO:0000256" key="6">
    <source>
        <dbReference type="ARBA" id="ARBA00038073"/>
    </source>
</evidence>
<organism evidence="11 12">
    <name type="scientific">Naegleria lovaniensis</name>
    <name type="common">Amoeba</name>
    <dbReference type="NCBI Taxonomy" id="51637"/>
    <lineage>
        <taxon>Eukaryota</taxon>
        <taxon>Discoba</taxon>
        <taxon>Heterolobosea</taxon>
        <taxon>Tetramitia</taxon>
        <taxon>Eutetramitia</taxon>
        <taxon>Vahlkampfiidae</taxon>
        <taxon>Naegleria</taxon>
    </lineage>
</organism>
<sequence length="313" mass="36030">MFKPLVMGSHHSLPLIRTMTRMGRIFNTQSSSATTVSSAWHMGGIITLNNKISNVGVISMMIMNHEQMRGMKTNPNAGKTQKGQSIKTRQKPSVTHLEGIGEPYVPELYKTQNPPSGMKESLATIWFQFRKYLSKLRCFFRIYRRLGKQFGVNGNANFQQQVTEYFHEYKKAIVNNDLRKLNKVCTTRVLSQQKKDSKHHSEEKHHIEISNIENPKVVHSYILDLPGNKEIAQVIVKMKVNEKLYSKQDLPGGKHQLNLEQDQDNTYYVVFEKPLDDFSKQWMLAGFIDSSSKYFEPTVKEIMYGTTMMGSNE</sequence>
<comment type="caution">
    <text evidence="11">The sequence shown here is derived from an EMBL/GenBank/DDBJ whole genome shotgun (WGS) entry which is preliminary data.</text>
</comment>
<dbReference type="RefSeq" id="XP_044547988.1">
    <property type="nucleotide sequence ID" value="XM_044695270.1"/>
</dbReference>
<dbReference type="GO" id="GO:1990904">
    <property type="term" value="C:ribonucleoprotein complex"/>
    <property type="evidence" value="ECO:0007669"/>
    <property type="project" value="UniProtKB-KW"/>
</dbReference>
<dbReference type="InterPro" id="IPR007379">
    <property type="entry name" value="Tim44-like_dom"/>
</dbReference>
<protein>
    <recommendedName>
        <fullName evidence="7">Large ribosomal subunit protein mL45</fullName>
    </recommendedName>
    <alternativeName>
        <fullName evidence="8">39S ribosomal protein L45, mitochondrial</fullName>
    </alternativeName>
</protein>
<feature type="domain" description="Tim44-like" evidence="10">
    <location>
        <begin position="156"/>
        <end position="287"/>
    </location>
</feature>
<keyword evidence="4" id="KW-0496">Mitochondrion</keyword>
<evidence type="ECO:0000313" key="11">
    <source>
        <dbReference type="EMBL" id="KAG2382309.1"/>
    </source>
</evidence>
<feature type="region of interest" description="Disordered" evidence="9">
    <location>
        <begin position="73"/>
        <end position="93"/>
    </location>
</feature>
<proteinExistence type="inferred from homology"/>
<evidence type="ECO:0000256" key="4">
    <source>
        <dbReference type="ARBA" id="ARBA00023128"/>
    </source>
</evidence>
<keyword evidence="2" id="KW-0809">Transit peptide</keyword>
<evidence type="ECO:0000259" key="10">
    <source>
        <dbReference type="Pfam" id="PF04280"/>
    </source>
</evidence>
<evidence type="ECO:0000256" key="1">
    <source>
        <dbReference type="ARBA" id="ARBA00004173"/>
    </source>
</evidence>
<dbReference type="AlphaFoldDB" id="A0AA88KHZ6"/>
<dbReference type="Pfam" id="PF04280">
    <property type="entry name" value="Tim44"/>
    <property type="match status" value="1"/>
</dbReference>
<keyword evidence="5" id="KW-0687">Ribonucleoprotein</keyword>
<keyword evidence="3" id="KW-0689">Ribosomal protein</keyword>
<comment type="subcellular location">
    <subcellularLocation>
        <location evidence="1">Mitochondrion</location>
    </subcellularLocation>
</comment>
<evidence type="ECO:0000256" key="8">
    <source>
        <dbReference type="ARBA" id="ARBA00043031"/>
    </source>
</evidence>
<reference evidence="11 12" key="1">
    <citation type="journal article" date="2018" name="BMC Genomics">
        <title>The genome of Naegleria lovaniensis, the basis for a comparative approach to unravel pathogenicity factors of the human pathogenic amoeba N. fowleri.</title>
        <authorList>
            <person name="Liechti N."/>
            <person name="Schurch N."/>
            <person name="Bruggmann R."/>
            <person name="Wittwer M."/>
        </authorList>
    </citation>
    <scope>NUCLEOTIDE SEQUENCE [LARGE SCALE GENOMIC DNA]</scope>
    <source>
        <strain evidence="11 12">ATCC 30569</strain>
    </source>
</reference>
<keyword evidence="12" id="KW-1185">Reference proteome</keyword>
<gene>
    <name evidence="11" type="ORF">C9374_005511</name>
</gene>
<evidence type="ECO:0000256" key="9">
    <source>
        <dbReference type="SAM" id="MobiDB-lite"/>
    </source>
</evidence>
<evidence type="ECO:0000256" key="2">
    <source>
        <dbReference type="ARBA" id="ARBA00022946"/>
    </source>
</evidence>
<dbReference type="SUPFAM" id="SSF54427">
    <property type="entry name" value="NTF2-like"/>
    <property type="match status" value="1"/>
</dbReference>
<dbReference type="EMBL" id="PYSW02000024">
    <property type="protein sequence ID" value="KAG2382309.1"/>
    <property type="molecule type" value="Genomic_DNA"/>
</dbReference>
<dbReference type="Proteomes" id="UP000816034">
    <property type="component" value="Unassembled WGS sequence"/>
</dbReference>
<dbReference type="PANTHER" id="PTHR28554:SF1">
    <property type="entry name" value="LARGE RIBOSOMAL SUBUNIT PROTEIN ML45"/>
    <property type="match status" value="1"/>
</dbReference>
<comment type="similarity">
    <text evidence="6">Belongs to the mitochondrion-specific ribosomal protein mL45 family.</text>
</comment>
<accession>A0AA88KHZ6</accession>
<name>A0AA88KHZ6_NAELO</name>
<evidence type="ECO:0000313" key="12">
    <source>
        <dbReference type="Proteomes" id="UP000816034"/>
    </source>
</evidence>
<dbReference type="InterPro" id="IPR032710">
    <property type="entry name" value="NTF2-like_dom_sf"/>
</dbReference>
<dbReference type="GO" id="GO:0005739">
    <property type="term" value="C:mitochondrion"/>
    <property type="evidence" value="ECO:0007669"/>
    <property type="project" value="UniProtKB-SubCell"/>
</dbReference>
<evidence type="ECO:0000256" key="3">
    <source>
        <dbReference type="ARBA" id="ARBA00022980"/>
    </source>
</evidence>
<dbReference type="GO" id="GO:0005840">
    <property type="term" value="C:ribosome"/>
    <property type="evidence" value="ECO:0007669"/>
    <property type="project" value="UniProtKB-KW"/>
</dbReference>
<evidence type="ECO:0000256" key="5">
    <source>
        <dbReference type="ARBA" id="ARBA00023274"/>
    </source>
</evidence>
<dbReference type="InterPro" id="IPR051975">
    <property type="entry name" value="mtLSU_mL45"/>
</dbReference>
<dbReference type="Gene3D" id="3.10.450.240">
    <property type="match status" value="1"/>
</dbReference>